<dbReference type="Gene3D" id="1.10.10.10">
    <property type="entry name" value="Winged helix-like DNA-binding domain superfamily/Winged helix DNA-binding domain"/>
    <property type="match status" value="1"/>
</dbReference>
<proteinExistence type="predicted"/>
<dbReference type="Gene3D" id="1.10.1790.10">
    <property type="entry name" value="PRD domain"/>
    <property type="match status" value="2"/>
</dbReference>
<dbReference type="Pfam" id="PF00874">
    <property type="entry name" value="PRD"/>
    <property type="match status" value="2"/>
</dbReference>
<dbReference type="InterPro" id="IPR036390">
    <property type="entry name" value="WH_DNA-bd_sf"/>
</dbReference>
<dbReference type="PROSITE" id="PS51372">
    <property type="entry name" value="PRD_2"/>
    <property type="match status" value="2"/>
</dbReference>
<keyword evidence="4" id="KW-0804">Transcription</keyword>
<evidence type="ECO:0000256" key="4">
    <source>
        <dbReference type="ARBA" id="ARBA00023163"/>
    </source>
</evidence>
<evidence type="ECO:0000313" key="7">
    <source>
        <dbReference type="Proteomes" id="UP000220502"/>
    </source>
</evidence>
<dbReference type="Pfam" id="PF08280">
    <property type="entry name" value="HTH_Mga"/>
    <property type="match status" value="1"/>
</dbReference>
<dbReference type="AlphaFoldDB" id="A0ABD6SL09"/>
<dbReference type="SUPFAM" id="SSF46785">
    <property type="entry name" value="Winged helix' DNA-binding domain"/>
    <property type="match status" value="1"/>
</dbReference>
<keyword evidence="2" id="KW-0805">Transcription regulation</keyword>
<dbReference type="InterPro" id="IPR050661">
    <property type="entry name" value="BglG_antiterminators"/>
</dbReference>
<reference evidence="6 7" key="1">
    <citation type="submission" date="2017-09" db="EMBL/GenBank/DDBJ databases">
        <title>Large-scale bioinformatics analysis of Bacillus genomes uncovers conserved roles of natural products in bacterial physiology.</title>
        <authorList>
            <consortium name="Agbiome Team Llc"/>
            <person name="Bleich R.M."/>
            <person name="Kirk G.J."/>
            <person name="Santa Maria K.C."/>
            <person name="Allen S.E."/>
            <person name="Farag S."/>
            <person name="Shank E.A."/>
            <person name="Bowers A."/>
        </authorList>
    </citation>
    <scope>NUCLEOTIDE SEQUENCE [LARGE SCALE GENOMIC DNA]</scope>
    <source>
        <strain evidence="6 7">AFS007900</strain>
    </source>
</reference>
<dbReference type="SUPFAM" id="SSF63520">
    <property type="entry name" value="PTS-regulatory domain, PRD"/>
    <property type="match status" value="2"/>
</dbReference>
<keyword evidence="1" id="KW-0677">Repeat</keyword>
<gene>
    <name evidence="6" type="ORF">CN461_20545</name>
</gene>
<feature type="domain" description="PRD" evidence="5">
    <location>
        <begin position="173"/>
        <end position="278"/>
    </location>
</feature>
<dbReference type="Gene3D" id="3.40.50.2300">
    <property type="match status" value="1"/>
</dbReference>
<sequence length="503" mass="60227">MPQQIYNECIDLHIRRKEEILEILSQEDRWYHLTELKNTLNWSNNTLRKDIHILQDYLPNSWEIQTKRGYGIRLKKPTNSSIEDIIYNIRNQSSFYKIFCHILHYKNVTLTSLASEFNYSYYTIKYTLNKIETFVKRYNLHLTKRPLQIRGEEWLIRKCIVDLYVNIYGQNWPFYYYEKDRIHYFIEMFEKTWNITFFQNDKHMLACILAITVSRIKTNNPIHIDSRDYAMLRGTSYYKTCKKILSPLKKETNILFSTDEILYFTIHLIGAKYWGENHSISKNITPNQTQKEAIYLDTKISHFLSNLEKNLQIPILKNAELINHITRCIQRVFYLSNIHSFNKFAFSLQNNLYETNTYYIKNNFPNTFSKVQKQYKSLFSQYSFNIPEEEVAIISLLIESVRGYTEQRPLKLLLYVSTDSGILFYLKSWLKKYFPFQFEIIIFTKSLSCLKEFLNTNQIALIITNTNLPIQKSIPVIKIFNLPTQRDYRCITNFIENNTLSST</sequence>
<dbReference type="PANTHER" id="PTHR30185">
    <property type="entry name" value="CRYPTIC BETA-GLUCOSIDE BGL OPERON ANTITERMINATOR"/>
    <property type="match status" value="1"/>
</dbReference>
<dbReference type="InterPro" id="IPR036634">
    <property type="entry name" value="PRD_sf"/>
</dbReference>
<dbReference type="Pfam" id="PF05043">
    <property type="entry name" value="Mga"/>
    <property type="match status" value="1"/>
</dbReference>
<name>A0ABD6SL09_BACTU</name>
<evidence type="ECO:0000256" key="3">
    <source>
        <dbReference type="ARBA" id="ARBA00023159"/>
    </source>
</evidence>
<dbReference type="InterPro" id="IPR013199">
    <property type="entry name" value="HTH_Mga_DNA-bd_dom"/>
</dbReference>
<evidence type="ECO:0000256" key="1">
    <source>
        <dbReference type="ARBA" id="ARBA00022737"/>
    </source>
</evidence>
<evidence type="ECO:0000259" key="5">
    <source>
        <dbReference type="PROSITE" id="PS51372"/>
    </source>
</evidence>
<organism evidence="6 7">
    <name type="scientific">Bacillus thuringiensis</name>
    <dbReference type="NCBI Taxonomy" id="1428"/>
    <lineage>
        <taxon>Bacteria</taxon>
        <taxon>Bacillati</taxon>
        <taxon>Bacillota</taxon>
        <taxon>Bacilli</taxon>
        <taxon>Bacillales</taxon>
        <taxon>Bacillaceae</taxon>
        <taxon>Bacillus</taxon>
        <taxon>Bacillus cereus group</taxon>
    </lineage>
</organism>
<comment type="caution">
    <text evidence="6">The sequence shown here is derived from an EMBL/GenBank/DDBJ whole genome shotgun (WGS) entry which is preliminary data.</text>
</comment>
<dbReference type="PANTHER" id="PTHR30185:SF18">
    <property type="entry name" value="TRANSCRIPTIONAL REGULATOR MTLR"/>
    <property type="match status" value="1"/>
</dbReference>
<dbReference type="Proteomes" id="UP000220502">
    <property type="component" value="Unassembled WGS sequence"/>
</dbReference>
<keyword evidence="3" id="KW-0010">Activator</keyword>
<dbReference type="InterPro" id="IPR036388">
    <property type="entry name" value="WH-like_DNA-bd_sf"/>
</dbReference>
<dbReference type="EMBL" id="NTXF01000032">
    <property type="protein sequence ID" value="PEX46916.1"/>
    <property type="molecule type" value="Genomic_DNA"/>
</dbReference>
<dbReference type="InterPro" id="IPR011608">
    <property type="entry name" value="PRD"/>
</dbReference>
<evidence type="ECO:0000313" key="6">
    <source>
        <dbReference type="EMBL" id="PEX46916.1"/>
    </source>
</evidence>
<protein>
    <recommendedName>
        <fullName evidence="5">PRD domain-containing protein</fullName>
    </recommendedName>
</protein>
<feature type="domain" description="PRD" evidence="5">
    <location>
        <begin position="287"/>
        <end position="408"/>
    </location>
</feature>
<accession>A0ABD6SL09</accession>
<dbReference type="InterPro" id="IPR007737">
    <property type="entry name" value="Mga_HTH"/>
</dbReference>
<dbReference type="RefSeq" id="WP_044307615.1">
    <property type="nucleotide sequence ID" value="NZ_NTRM01000018.1"/>
</dbReference>
<evidence type="ECO:0000256" key="2">
    <source>
        <dbReference type="ARBA" id="ARBA00023015"/>
    </source>
</evidence>